<organism evidence="1 2">
    <name type="scientific">Bacteroides fragilis CL07T12C05</name>
    <dbReference type="NCBI Taxonomy" id="997883"/>
    <lineage>
        <taxon>Bacteria</taxon>
        <taxon>Pseudomonadati</taxon>
        <taxon>Bacteroidota</taxon>
        <taxon>Bacteroidia</taxon>
        <taxon>Bacteroidales</taxon>
        <taxon>Bacteroidaceae</taxon>
        <taxon>Bacteroides</taxon>
    </lineage>
</organism>
<evidence type="ECO:0000313" key="2">
    <source>
        <dbReference type="Proteomes" id="UP000003879"/>
    </source>
</evidence>
<dbReference type="Proteomes" id="UP000003879">
    <property type="component" value="Unassembled WGS sequence"/>
</dbReference>
<dbReference type="AlphaFoldDB" id="A0A0E2AQ62"/>
<proteinExistence type="predicted"/>
<evidence type="ECO:0000313" key="1">
    <source>
        <dbReference type="EMBL" id="EIY96457.1"/>
    </source>
</evidence>
<gene>
    <name evidence="1" type="ORF">HMPREF1056_02345</name>
</gene>
<dbReference type="PATRIC" id="fig|997883.3.peg.2455"/>
<protein>
    <submittedName>
        <fullName evidence="1">Uncharacterized protein</fullName>
    </submittedName>
</protein>
<comment type="caution">
    <text evidence="1">The sequence shown here is derived from an EMBL/GenBank/DDBJ whole genome shotgun (WGS) entry which is preliminary data.</text>
</comment>
<sequence>METTIKVSNREIAIRAFDHLRHERKTDSALRLAHHLLHYDRISLGIGEVDWEIDMAIQKFGGNPRTGYRYTAHFSFKGETEMEKEKYEAIFNGKE</sequence>
<reference evidence="1 2" key="1">
    <citation type="submission" date="2012-02" db="EMBL/GenBank/DDBJ databases">
        <title>The Genome Sequence of Bacteroides fragilis CL07T12C05.</title>
        <authorList>
            <consortium name="The Broad Institute Genome Sequencing Platform"/>
            <person name="Earl A."/>
            <person name="Ward D."/>
            <person name="Feldgarden M."/>
            <person name="Gevers D."/>
            <person name="Zitomersky N.L."/>
            <person name="Coyne M.J."/>
            <person name="Comstock L.E."/>
            <person name="Young S.K."/>
            <person name="Zeng Q."/>
            <person name="Gargeya S."/>
            <person name="Fitzgerald M."/>
            <person name="Haas B."/>
            <person name="Abouelleil A."/>
            <person name="Alvarado L."/>
            <person name="Arachchi H.M."/>
            <person name="Berlin A."/>
            <person name="Chapman S.B."/>
            <person name="Gearin G."/>
            <person name="Goldberg J."/>
            <person name="Griggs A."/>
            <person name="Gujja S."/>
            <person name="Hansen M."/>
            <person name="Heiman D."/>
            <person name="Howarth C."/>
            <person name="Larimer J."/>
            <person name="Lui A."/>
            <person name="MacDonald P.J.P."/>
            <person name="McCowen C."/>
            <person name="Montmayeur A."/>
            <person name="Murphy C."/>
            <person name="Neiman D."/>
            <person name="Pearson M."/>
            <person name="Priest M."/>
            <person name="Roberts A."/>
            <person name="Saif S."/>
            <person name="Shea T."/>
            <person name="Sisk P."/>
            <person name="Stolte C."/>
            <person name="Sykes S."/>
            <person name="Wortman J."/>
            <person name="Nusbaum C."/>
            <person name="Birren B."/>
        </authorList>
    </citation>
    <scope>NUCLEOTIDE SEQUENCE [LARGE SCALE GENOMIC DNA]</scope>
    <source>
        <strain evidence="1 2">CL07T12C05</strain>
    </source>
</reference>
<dbReference type="EMBL" id="AGXN01000012">
    <property type="protein sequence ID" value="EIY96457.1"/>
    <property type="molecule type" value="Genomic_DNA"/>
</dbReference>
<dbReference type="HOGENOM" id="CLU_155055_0_0_10"/>
<dbReference type="RefSeq" id="WP_005794121.1">
    <property type="nucleotide sequence ID" value="NZ_JH724215.1"/>
</dbReference>
<name>A0A0E2AQ62_BACFG</name>
<accession>A0A0E2AQ62</accession>